<keyword evidence="2" id="KW-1185">Reference proteome</keyword>
<dbReference type="Proteomes" id="UP000183200">
    <property type="component" value="Unassembled WGS sequence"/>
</dbReference>
<protein>
    <recommendedName>
        <fullName evidence="3">Outer membrane protein beta-barrel domain-containing protein</fullName>
    </recommendedName>
</protein>
<evidence type="ECO:0008006" key="3">
    <source>
        <dbReference type="Google" id="ProtNLM"/>
    </source>
</evidence>
<dbReference type="STRING" id="430522.BFS30_23155"/>
<evidence type="ECO:0000313" key="2">
    <source>
        <dbReference type="Proteomes" id="UP000183200"/>
    </source>
</evidence>
<sequence>MNGFIFKIICLGLLLLVAGTTKVSAQHLKFLIPDNAIVQFAGSIGYFSVGAGYDLFKNKRGILDFNYGYVPASKGGELNIVTAKFAYKAYEVKLRDWGKLYPFNPGFFLSYTFHPELSYRFNRNRYSSDYYRWSEALRPHLSIATEIEFNGDKLMKGSGIKAVSLYTEFNTNDYYLINYIQNTSSLTLADIFQLGIGLRVKF</sequence>
<name>A0A1H0CS97_9SPHI</name>
<dbReference type="RefSeq" id="WP_245723907.1">
    <property type="nucleotide sequence ID" value="NZ_FNGY01000008.1"/>
</dbReference>
<evidence type="ECO:0000313" key="1">
    <source>
        <dbReference type="EMBL" id="SDN60675.1"/>
    </source>
</evidence>
<accession>A0A1H0CS97</accession>
<proteinExistence type="predicted"/>
<organism evidence="1 2">
    <name type="scientific">Pedobacter steynii</name>
    <dbReference type="NCBI Taxonomy" id="430522"/>
    <lineage>
        <taxon>Bacteria</taxon>
        <taxon>Pseudomonadati</taxon>
        <taxon>Bacteroidota</taxon>
        <taxon>Sphingobacteriia</taxon>
        <taxon>Sphingobacteriales</taxon>
        <taxon>Sphingobacteriaceae</taxon>
        <taxon>Pedobacter</taxon>
    </lineage>
</organism>
<dbReference type="AlphaFoldDB" id="A0A1H0CS97"/>
<reference evidence="2" key="1">
    <citation type="submission" date="2016-10" db="EMBL/GenBank/DDBJ databases">
        <authorList>
            <person name="Varghese N."/>
            <person name="Submissions S."/>
        </authorList>
    </citation>
    <scope>NUCLEOTIDE SEQUENCE [LARGE SCALE GENOMIC DNA]</scope>
    <source>
        <strain evidence="2">DSM 19110</strain>
    </source>
</reference>
<dbReference type="EMBL" id="FNGY01000008">
    <property type="protein sequence ID" value="SDN60675.1"/>
    <property type="molecule type" value="Genomic_DNA"/>
</dbReference>
<gene>
    <name evidence="1" type="ORF">SAMN05421820_108203</name>
</gene>